<feature type="region of interest" description="Disordered" evidence="1">
    <location>
        <begin position="1"/>
        <end position="25"/>
    </location>
</feature>
<dbReference type="AlphaFoldDB" id="A0A6C0L3F3"/>
<feature type="transmembrane region" description="Helical" evidence="2">
    <location>
        <begin position="46"/>
        <end position="70"/>
    </location>
</feature>
<evidence type="ECO:0000313" key="3">
    <source>
        <dbReference type="EMBL" id="QHU23367.1"/>
    </source>
</evidence>
<feature type="transmembrane region" description="Helical" evidence="2">
    <location>
        <begin position="135"/>
        <end position="153"/>
    </location>
</feature>
<evidence type="ECO:0000256" key="1">
    <source>
        <dbReference type="SAM" id="MobiDB-lite"/>
    </source>
</evidence>
<keyword evidence="2" id="KW-0472">Membrane</keyword>
<reference evidence="3" key="1">
    <citation type="journal article" date="2020" name="Nature">
        <title>Giant virus diversity and host interactions through global metagenomics.</title>
        <authorList>
            <person name="Schulz F."/>
            <person name="Roux S."/>
            <person name="Paez-Espino D."/>
            <person name="Jungbluth S."/>
            <person name="Walsh D.A."/>
            <person name="Denef V.J."/>
            <person name="McMahon K.D."/>
            <person name="Konstantinidis K.T."/>
            <person name="Eloe-Fadrosh E.A."/>
            <person name="Kyrpides N.C."/>
            <person name="Woyke T."/>
        </authorList>
    </citation>
    <scope>NUCLEOTIDE SEQUENCE</scope>
    <source>
        <strain evidence="3">GVMAG-S-ERX555907-94</strain>
    </source>
</reference>
<proteinExistence type="predicted"/>
<name>A0A6C0L3F3_9ZZZZ</name>
<accession>A0A6C0L3F3</accession>
<organism evidence="3">
    <name type="scientific">viral metagenome</name>
    <dbReference type="NCBI Taxonomy" id="1070528"/>
    <lineage>
        <taxon>unclassified sequences</taxon>
        <taxon>metagenomes</taxon>
        <taxon>organismal metagenomes</taxon>
    </lineage>
</organism>
<evidence type="ECO:0000256" key="2">
    <source>
        <dbReference type="SAM" id="Phobius"/>
    </source>
</evidence>
<sequence length="154" mass="18290">MEKSQSEEVPILNGGKDPIDDMRKKREAQKAKLVSKIKKDQERFDCWMKIGASCFLSFVALCLYGIYYYYSSTYEERDYIDHQEATVHHRWKNYSSGELVDCSYIHPCRDWDCHTVREYFRKLPHECKYDDWMEQINICLAILLVLAICVCCFG</sequence>
<protein>
    <submittedName>
        <fullName evidence="3">Uncharacterized protein</fullName>
    </submittedName>
</protein>
<dbReference type="EMBL" id="MN741027">
    <property type="protein sequence ID" value="QHU23367.1"/>
    <property type="molecule type" value="Genomic_DNA"/>
</dbReference>
<keyword evidence="2" id="KW-1133">Transmembrane helix</keyword>
<keyword evidence="2" id="KW-0812">Transmembrane</keyword>